<dbReference type="PANTHER" id="PTHR31223">
    <property type="entry name" value="LOG FAMILY PROTEIN YJL055W"/>
    <property type="match status" value="1"/>
</dbReference>
<evidence type="ECO:0000256" key="3">
    <source>
        <dbReference type="RuleBase" id="RU363015"/>
    </source>
</evidence>
<dbReference type="GO" id="GO:0009691">
    <property type="term" value="P:cytokinin biosynthetic process"/>
    <property type="evidence" value="ECO:0007669"/>
    <property type="project" value="UniProtKB-UniRule"/>
</dbReference>
<organism evidence="4 5">
    <name type="scientific">Sneathiella litorea</name>
    <dbReference type="NCBI Taxonomy" id="2606216"/>
    <lineage>
        <taxon>Bacteria</taxon>
        <taxon>Pseudomonadati</taxon>
        <taxon>Pseudomonadota</taxon>
        <taxon>Alphaproteobacteria</taxon>
        <taxon>Sneathiellales</taxon>
        <taxon>Sneathiellaceae</taxon>
        <taxon>Sneathiella</taxon>
    </lineage>
</organism>
<dbReference type="PANTHER" id="PTHR31223:SF70">
    <property type="entry name" value="LOG FAMILY PROTEIN YJL055W"/>
    <property type="match status" value="1"/>
</dbReference>
<proteinExistence type="inferred from homology"/>
<evidence type="ECO:0000256" key="2">
    <source>
        <dbReference type="ARBA" id="ARBA00006763"/>
    </source>
</evidence>
<dbReference type="EC" id="3.2.2.n1" evidence="3"/>
<comment type="caution">
    <text evidence="4">The sequence shown here is derived from an EMBL/GenBank/DDBJ whole genome shotgun (WGS) entry which is preliminary data.</text>
</comment>
<dbReference type="NCBIfam" id="TIGR00730">
    <property type="entry name" value="Rossman fold protein, TIGR00730 family"/>
    <property type="match status" value="1"/>
</dbReference>
<dbReference type="Pfam" id="PF03641">
    <property type="entry name" value="Lysine_decarbox"/>
    <property type="match status" value="1"/>
</dbReference>
<evidence type="ECO:0000256" key="1">
    <source>
        <dbReference type="ARBA" id="ARBA00000274"/>
    </source>
</evidence>
<gene>
    <name evidence="4" type="ORF">GQE98_08125</name>
</gene>
<dbReference type="Gene3D" id="3.40.50.450">
    <property type="match status" value="1"/>
</dbReference>
<dbReference type="InterPro" id="IPR031100">
    <property type="entry name" value="LOG_fam"/>
</dbReference>
<reference evidence="4 5" key="1">
    <citation type="submission" date="2019-12" db="EMBL/GenBank/DDBJ databases">
        <title>Snethiella sp. nov. sp. isolated from sea sand.</title>
        <authorList>
            <person name="Kim J."/>
            <person name="Jeong S.E."/>
            <person name="Jung H.S."/>
            <person name="Jeon C.O."/>
        </authorList>
    </citation>
    <scope>NUCLEOTIDE SEQUENCE [LARGE SCALE GENOMIC DNA]</scope>
    <source>
        <strain evidence="4 5">DP05</strain>
    </source>
</reference>
<accession>A0A6L8W6A7</accession>
<dbReference type="EMBL" id="WTUW01000002">
    <property type="protein sequence ID" value="MZR30598.1"/>
    <property type="molecule type" value="Genomic_DNA"/>
</dbReference>
<name>A0A6L8W6A7_9PROT</name>
<keyword evidence="5" id="KW-1185">Reference proteome</keyword>
<dbReference type="Proteomes" id="UP000476030">
    <property type="component" value="Unassembled WGS sequence"/>
</dbReference>
<dbReference type="GO" id="GO:0005829">
    <property type="term" value="C:cytosol"/>
    <property type="evidence" value="ECO:0007669"/>
    <property type="project" value="TreeGrafter"/>
</dbReference>
<keyword evidence="3" id="KW-0378">Hydrolase</keyword>
<dbReference type="AlphaFoldDB" id="A0A6L8W6A7"/>
<dbReference type="InterPro" id="IPR005269">
    <property type="entry name" value="LOG"/>
</dbReference>
<dbReference type="GO" id="GO:0008714">
    <property type="term" value="F:AMP nucleosidase activity"/>
    <property type="evidence" value="ECO:0007669"/>
    <property type="project" value="UniProtKB-EC"/>
</dbReference>
<evidence type="ECO:0000313" key="4">
    <source>
        <dbReference type="EMBL" id="MZR30598.1"/>
    </source>
</evidence>
<protein>
    <recommendedName>
        <fullName evidence="3">Cytokinin riboside 5'-monophosphate phosphoribohydrolase</fullName>
        <ecNumber evidence="3">3.2.2.n1</ecNumber>
    </recommendedName>
</protein>
<dbReference type="SUPFAM" id="SSF102405">
    <property type="entry name" value="MCP/YpsA-like"/>
    <property type="match status" value="1"/>
</dbReference>
<dbReference type="RefSeq" id="WP_161315165.1">
    <property type="nucleotide sequence ID" value="NZ_WTUW01000002.1"/>
</dbReference>
<sequence>MTKISSLCVYCGSRIPKDPSHSDAAKSLGKALAENDIRLVYGGGHVGLMGIIADATLDFGGQVTGIIPGHLHDIEVSHEKLTELHIVDSMHTRKEKMFQTSDAFAVLPGGLGTLDETFEMITWRQLRLHDKPIILVNYKNYWRPLLDLLDHMIKAGFVEKEALGYFTVVEQLEDIIPALIKAPDAEIKADTSKF</sequence>
<evidence type="ECO:0000313" key="5">
    <source>
        <dbReference type="Proteomes" id="UP000476030"/>
    </source>
</evidence>
<comment type="catalytic activity">
    <reaction evidence="1">
        <text>AMP + H2O = D-ribose 5-phosphate + adenine</text>
        <dbReference type="Rhea" id="RHEA:20129"/>
        <dbReference type="ChEBI" id="CHEBI:15377"/>
        <dbReference type="ChEBI" id="CHEBI:16708"/>
        <dbReference type="ChEBI" id="CHEBI:78346"/>
        <dbReference type="ChEBI" id="CHEBI:456215"/>
        <dbReference type="EC" id="3.2.2.4"/>
    </reaction>
</comment>
<comment type="similarity">
    <text evidence="2 3">Belongs to the LOG family.</text>
</comment>
<keyword evidence="3" id="KW-0203">Cytokinin biosynthesis</keyword>